<feature type="domain" description="Zn(2)-C6 fungal-type" evidence="2">
    <location>
        <begin position="199"/>
        <end position="231"/>
    </location>
</feature>
<accession>A0AAN6GX75</accession>
<dbReference type="Pfam" id="PF00172">
    <property type="entry name" value="Zn_clus"/>
    <property type="match status" value="1"/>
</dbReference>
<dbReference type="SUPFAM" id="SSF57701">
    <property type="entry name" value="Zn2/Cys6 DNA-binding domain"/>
    <property type="match status" value="1"/>
</dbReference>
<sequence>MVKHDHIPTAFFEHDFEQNHDPFGLTAFYSNPIGPNFHSRRADEHSLHHPRHFIHQEPKDDLFALRGEPFPASGLQIPATGFNKASHHHQHQHHHVPLPTFLAQPKFQPNRADLSNNINNNNSRAIPPVFVDPEAIHAPEASSSSSSAVEQKQVKLEVIDELKPADLLPAATPSSSSSAATQAKAGSSQPKKRTRPVSACEGCRAKKVKCNLKPDLPICENCSLAGKTCLFRIDDLSPAFRAQRFAAYGPPGEDARTIGQKCGRSAEDVSGETAAQRRLRRKRAKEALLATGQRPPKAKAVFKSWANPSKLAAPCVPFTFTSGMATPTNFNSGAETFAQQQQHQQQQQQQGQNNGSFAFGPSSPQQMINASGMYHAASSSVPSSSPPSTAAASVGSWESAATATFPHSFGSSLSSSMQHGIPIPMGNFFNSTAGSPQGSLGSSFTMEPHTPGLTDGSGDLLNMSPHSGAIAMSPTTPSVPSAPHGSGAAAGEMANNYAALRFSHAAVGVSSAGGNGAGQHARPEMHARRHTTGPSITSMPIPSPFGGPADLIMAQTPLGNASRGLESYPFPGSNGGSSHAGSTGASSQGHQDPSSFSAVLMQFQQSQSLGGANHSSSTSSSHNNTNSSSSAAPMGHFTDIATTNHLHNQTMHHSAHDQPPPTRPPTASGFLSDFEALTGFPSETFGETAVPVDLMSADEFMGFEMTLA</sequence>
<dbReference type="AlphaFoldDB" id="A0AAN6GX75"/>
<keyword evidence="4" id="KW-1185">Reference proteome</keyword>
<reference evidence="3" key="1">
    <citation type="journal article" date="2023" name="PhytoFront">
        <title>Draft Genome Resources of Seven Strains of Tilletia horrida, Causal Agent of Kernel Smut of Rice.</title>
        <authorList>
            <person name="Khanal S."/>
            <person name="Antony Babu S."/>
            <person name="Zhou X.G."/>
        </authorList>
    </citation>
    <scope>NUCLEOTIDE SEQUENCE</scope>
    <source>
        <strain evidence="3">TX6</strain>
    </source>
</reference>
<evidence type="ECO:0000313" key="4">
    <source>
        <dbReference type="Proteomes" id="UP001176517"/>
    </source>
</evidence>
<dbReference type="PANTHER" id="PTHR47783">
    <property type="entry name" value="ZN(II)2CYS6 TRANSCRIPTION FACTOR (EUROFUNG)-RELATED"/>
    <property type="match status" value="1"/>
</dbReference>
<dbReference type="SMART" id="SM00066">
    <property type="entry name" value="GAL4"/>
    <property type="match status" value="1"/>
</dbReference>
<feature type="region of interest" description="Disordered" evidence="1">
    <location>
        <begin position="336"/>
        <end position="365"/>
    </location>
</feature>
<feature type="region of interest" description="Disordered" evidence="1">
    <location>
        <begin position="511"/>
        <end position="594"/>
    </location>
</feature>
<name>A0AAN6GX75_9BASI</name>
<feature type="compositionally biased region" description="Low complexity" evidence="1">
    <location>
        <begin position="339"/>
        <end position="352"/>
    </location>
</feature>
<feature type="region of interest" description="Disordered" evidence="1">
    <location>
        <begin position="168"/>
        <end position="197"/>
    </location>
</feature>
<protein>
    <recommendedName>
        <fullName evidence="2">Zn(2)-C6 fungal-type domain-containing protein</fullName>
    </recommendedName>
</protein>
<dbReference type="Gene3D" id="4.10.240.10">
    <property type="entry name" value="Zn(2)-C6 fungal-type DNA-binding domain"/>
    <property type="match status" value="1"/>
</dbReference>
<organism evidence="3 4">
    <name type="scientific">Tilletia horrida</name>
    <dbReference type="NCBI Taxonomy" id="155126"/>
    <lineage>
        <taxon>Eukaryota</taxon>
        <taxon>Fungi</taxon>
        <taxon>Dikarya</taxon>
        <taxon>Basidiomycota</taxon>
        <taxon>Ustilaginomycotina</taxon>
        <taxon>Exobasidiomycetes</taxon>
        <taxon>Tilletiales</taxon>
        <taxon>Tilletiaceae</taxon>
        <taxon>Tilletia</taxon>
    </lineage>
</organism>
<feature type="region of interest" description="Disordered" evidence="1">
    <location>
        <begin position="648"/>
        <end position="670"/>
    </location>
</feature>
<feature type="region of interest" description="Disordered" evidence="1">
    <location>
        <begin position="606"/>
        <end position="636"/>
    </location>
</feature>
<dbReference type="PANTHER" id="PTHR47783:SF1">
    <property type="entry name" value="ZN(II)2CYS6 TRANSCRIPTION FACTOR (EUROFUNG)"/>
    <property type="match status" value="1"/>
</dbReference>
<dbReference type="CDD" id="cd00067">
    <property type="entry name" value="GAL4"/>
    <property type="match status" value="1"/>
</dbReference>
<gene>
    <name evidence="3" type="ORF">OC846_000920</name>
</gene>
<feature type="compositionally biased region" description="Low complexity" evidence="1">
    <location>
        <begin position="478"/>
        <end position="488"/>
    </location>
</feature>
<evidence type="ECO:0000259" key="2">
    <source>
        <dbReference type="PROSITE" id="PS50048"/>
    </source>
</evidence>
<dbReference type="Proteomes" id="UP001176517">
    <property type="component" value="Unassembled WGS sequence"/>
</dbReference>
<evidence type="ECO:0000256" key="1">
    <source>
        <dbReference type="SAM" id="MobiDB-lite"/>
    </source>
</evidence>
<dbReference type="PROSITE" id="PS50048">
    <property type="entry name" value="ZN2_CY6_FUNGAL_2"/>
    <property type="match status" value="1"/>
</dbReference>
<feature type="compositionally biased region" description="Polar residues" evidence="1">
    <location>
        <begin position="428"/>
        <end position="445"/>
    </location>
</feature>
<dbReference type="EMBL" id="JAPDMZ010000011">
    <property type="protein sequence ID" value="KAK0556732.1"/>
    <property type="molecule type" value="Genomic_DNA"/>
</dbReference>
<dbReference type="GO" id="GO:0000981">
    <property type="term" value="F:DNA-binding transcription factor activity, RNA polymerase II-specific"/>
    <property type="evidence" value="ECO:0007669"/>
    <property type="project" value="InterPro"/>
</dbReference>
<evidence type="ECO:0000313" key="3">
    <source>
        <dbReference type="EMBL" id="KAK0556732.1"/>
    </source>
</evidence>
<feature type="region of interest" description="Disordered" evidence="1">
    <location>
        <begin position="428"/>
        <end position="488"/>
    </location>
</feature>
<dbReference type="InterPro" id="IPR036864">
    <property type="entry name" value="Zn2-C6_fun-type_DNA-bd_sf"/>
</dbReference>
<feature type="compositionally biased region" description="Low complexity" evidence="1">
    <location>
        <begin position="576"/>
        <end position="591"/>
    </location>
</feature>
<dbReference type="GO" id="GO:0008270">
    <property type="term" value="F:zinc ion binding"/>
    <property type="evidence" value="ECO:0007669"/>
    <property type="project" value="InterPro"/>
</dbReference>
<dbReference type="PROSITE" id="PS00463">
    <property type="entry name" value="ZN2_CY6_FUNGAL_1"/>
    <property type="match status" value="1"/>
</dbReference>
<feature type="compositionally biased region" description="Low complexity" evidence="1">
    <location>
        <begin position="613"/>
        <end position="630"/>
    </location>
</feature>
<feature type="compositionally biased region" description="Low complexity" evidence="1">
    <location>
        <begin position="168"/>
        <end position="189"/>
    </location>
</feature>
<proteinExistence type="predicted"/>
<dbReference type="InterPro" id="IPR001138">
    <property type="entry name" value="Zn2Cys6_DnaBD"/>
</dbReference>
<comment type="caution">
    <text evidence="3">The sequence shown here is derived from an EMBL/GenBank/DDBJ whole genome shotgun (WGS) entry which is preliminary data.</text>
</comment>